<dbReference type="InterPro" id="IPR036291">
    <property type="entry name" value="NAD(P)-bd_dom_sf"/>
</dbReference>
<dbReference type="Gene3D" id="3.40.50.720">
    <property type="entry name" value="NAD(P)-binding Rossmann-like Domain"/>
    <property type="match status" value="1"/>
</dbReference>
<evidence type="ECO:0000313" key="3">
    <source>
        <dbReference type="Proteomes" id="UP001257909"/>
    </source>
</evidence>
<sequence>MKILVIGAGWLGTQLATQLKADGHELWLSSRNVTKSSVVAEQFGHFVLDLAQSVRPTAELESLFKDALIICTVPASRTDGDGYTRAVAQLATLMKNCGALACIHLSSTGIYEGLTGEVDEQTELLLTDARIEVLAAAEQLINKAVPCCTLRLAGLIGPGRHPARFLSGKQAGLADVAVNMVHSTDICAAVSAIVQQKLWPELFNLSSPAFCSKAEFYLTACELASLPAPEFEPKNTAAAPGRRVLSTKSQKIAGFSYQYESALAALPFCS</sequence>
<reference evidence="2 3" key="1">
    <citation type="submission" date="2023-07" db="EMBL/GenBank/DDBJ databases">
        <title>Sorghum-associated microbial communities from plants grown in Nebraska, USA.</title>
        <authorList>
            <person name="Schachtman D."/>
        </authorList>
    </citation>
    <scope>NUCLEOTIDE SEQUENCE [LARGE SCALE GENOMIC DNA]</scope>
    <source>
        <strain evidence="2 3">4138</strain>
    </source>
</reference>
<dbReference type="RefSeq" id="WP_310280170.1">
    <property type="nucleotide sequence ID" value="NZ_JAVDWR010000013.1"/>
</dbReference>
<feature type="domain" description="NAD-dependent epimerase/dehydratase" evidence="1">
    <location>
        <begin position="3"/>
        <end position="166"/>
    </location>
</feature>
<evidence type="ECO:0000259" key="1">
    <source>
        <dbReference type="Pfam" id="PF01370"/>
    </source>
</evidence>
<organism evidence="2 3">
    <name type="scientific">Rheinheimera soli</name>
    <dbReference type="NCBI Taxonomy" id="443616"/>
    <lineage>
        <taxon>Bacteria</taxon>
        <taxon>Pseudomonadati</taxon>
        <taxon>Pseudomonadota</taxon>
        <taxon>Gammaproteobacteria</taxon>
        <taxon>Chromatiales</taxon>
        <taxon>Chromatiaceae</taxon>
        <taxon>Rheinheimera</taxon>
    </lineage>
</organism>
<dbReference type="SUPFAM" id="SSF51735">
    <property type="entry name" value="NAD(P)-binding Rossmann-fold domains"/>
    <property type="match status" value="1"/>
</dbReference>
<dbReference type="PANTHER" id="PTHR40129:SF2">
    <property type="entry name" value="KETOPANTOATE REDUCTASE N-TERMINAL DOMAIN-CONTAINING PROTEIN"/>
    <property type="match status" value="1"/>
</dbReference>
<dbReference type="Pfam" id="PF01370">
    <property type="entry name" value="Epimerase"/>
    <property type="match status" value="1"/>
</dbReference>
<accession>A0ABU1W2M4</accession>
<keyword evidence="3" id="KW-1185">Reference proteome</keyword>
<evidence type="ECO:0000313" key="2">
    <source>
        <dbReference type="EMBL" id="MDR7122192.1"/>
    </source>
</evidence>
<proteinExistence type="predicted"/>
<comment type="caution">
    <text evidence="2">The sequence shown here is derived from an EMBL/GenBank/DDBJ whole genome shotgun (WGS) entry which is preliminary data.</text>
</comment>
<protein>
    <submittedName>
        <fullName evidence="2">Nucleoside-diphosphate-sugar epimerase</fullName>
    </submittedName>
</protein>
<gene>
    <name evidence="2" type="ORF">J2W69_003150</name>
</gene>
<name>A0ABU1W2M4_9GAMM</name>
<dbReference type="EMBL" id="JAVDWR010000013">
    <property type="protein sequence ID" value="MDR7122192.1"/>
    <property type="molecule type" value="Genomic_DNA"/>
</dbReference>
<dbReference type="Proteomes" id="UP001257909">
    <property type="component" value="Unassembled WGS sequence"/>
</dbReference>
<dbReference type="PANTHER" id="PTHR40129">
    <property type="entry name" value="KETOPANTOATE REDUCTASE N-TERMINAL DOMAIN-CONTAINING PROTEIN"/>
    <property type="match status" value="1"/>
</dbReference>
<dbReference type="InterPro" id="IPR001509">
    <property type="entry name" value="Epimerase_deHydtase"/>
</dbReference>